<proteinExistence type="predicted"/>
<evidence type="ECO:0000256" key="1">
    <source>
        <dbReference type="SAM" id="Phobius"/>
    </source>
</evidence>
<dbReference type="InterPro" id="IPR012902">
    <property type="entry name" value="N_methyl_site"/>
</dbReference>
<sequence length="146" mass="16558">MKFHYKKAFTLLELLISISIIIVVFSLSFRGKKILDATINNIKAHTAVSNMCDFLSYSKFYCNKNNSSVIINCRNKGYAEFVDPSKKFSKKLKLPKGFNFITNYSINCSNEGVLSSGSIYICDSYNNFYKITISVGVDTINVYYGE</sequence>
<keyword evidence="1" id="KW-1133">Transmembrane helix</keyword>
<dbReference type="Pfam" id="PF07963">
    <property type="entry name" value="N_methyl"/>
    <property type="match status" value="1"/>
</dbReference>
<protein>
    <submittedName>
        <fullName evidence="2">Prepilin-type N-terminal cleavage/methylation domain-containing protein</fullName>
    </submittedName>
</protein>
<dbReference type="AlphaFoldDB" id="A0A8I0ADM5"/>
<comment type="caution">
    <text evidence="2">The sequence shown here is derived from an EMBL/GenBank/DDBJ whole genome shotgun (WGS) entry which is preliminary data.</text>
</comment>
<keyword evidence="1" id="KW-0472">Membrane</keyword>
<name>A0A8I0ADM5_9CLOT</name>
<reference evidence="2" key="1">
    <citation type="submission" date="2020-08" db="EMBL/GenBank/DDBJ databases">
        <title>Genome public.</title>
        <authorList>
            <person name="Liu C."/>
            <person name="Sun Q."/>
        </authorList>
    </citation>
    <scope>NUCLEOTIDE SEQUENCE</scope>
    <source>
        <strain evidence="2">NSJ-42</strain>
    </source>
</reference>
<evidence type="ECO:0000313" key="2">
    <source>
        <dbReference type="EMBL" id="MBC5640192.1"/>
    </source>
</evidence>
<keyword evidence="1" id="KW-0812">Transmembrane</keyword>
<gene>
    <name evidence="2" type="ORF">H8R92_07055</name>
</gene>
<feature type="transmembrane region" description="Helical" evidence="1">
    <location>
        <begin position="12"/>
        <end position="29"/>
    </location>
</feature>
<keyword evidence="3" id="KW-1185">Reference proteome</keyword>
<dbReference type="RefSeq" id="WP_022212625.1">
    <property type="nucleotide sequence ID" value="NZ_JACOOQ010000010.1"/>
</dbReference>
<dbReference type="EMBL" id="JACOOQ010000010">
    <property type="protein sequence ID" value="MBC5640192.1"/>
    <property type="molecule type" value="Genomic_DNA"/>
</dbReference>
<organism evidence="2 3">
    <name type="scientific">Clostridium lentum</name>
    <dbReference type="NCBI Taxonomy" id="2763037"/>
    <lineage>
        <taxon>Bacteria</taxon>
        <taxon>Bacillati</taxon>
        <taxon>Bacillota</taxon>
        <taxon>Clostridia</taxon>
        <taxon>Eubacteriales</taxon>
        <taxon>Clostridiaceae</taxon>
        <taxon>Clostridium</taxon>
    </lineage>
</organism>
<dbReference type="Proteomes" id="UP000662088">
    <property type="component" value="Unassembled WGS sequence"/>
</dbReference>
<evidence type="ECO:0000313" key="3">
    <source>
        <dbReference type="Proteomes" id="UP000662088"/>
    </source>
</evidence>
<accession>A0A8I0ADM5</accession>